<keyword evidence="3" id="KW-1185">Reference proteome</keyword>
<accession>A0A8J3JXE2</accession>
<sequence length="245" mass="26602">MSTVWQRTDKRGGGRPRAALESRAVTELIPSHLSSPVLQPDRTHRCQNCGCSPAAEMTFRGHRGMILMMQFLKERGTYCRTCGLAIFRTMTSRTLVQGWWGWASFIITPLVLLYNLFARHKLNRLTEPAPALDGSSGMPWNPGKPVYQRATIIGLAVPLAVVGAIGYAMATGGAANKIGMCVVATSGGTEVEFVDCSRPNEGVVTQVVDDESQCSADTIGVVEETYTRRGRTTTTDIYCLGPDPS</sequence>
<evidence type="ECO:0000313" key="2">
    <source>
        <dbReference type="EMBL" id="GIF86763.1"/>
    </source>
</evidence>
<evidence type="ECO:0000313" key="3">
    <source>
        <dbReference type="Proteomes" id="UP000619293"/>
    </source>
</evidence>
<evidence type="ECO:0008006" key="4">
    <source>
        <dbReference type="Google" id="ProtNLM"/>
    </source>
</evidence>
<name>A0A8J3JXE2_9ACTN</name>
<protein>
    <recommendedName>
        <fullName evidence="4">Toxin-antitoxin system, toxin component</fullName>
    </recommendedName>
</protein>
<comment type="caution">
    <text evidence="2">The sequence shown here is derived from an EMBL/GenBank/DDBJ whole genome shotgun (WGS) entry which is preliminary data.</text>
</comment>
<keyword evidence="1" id="KW-0812">Transmembrane</keyword>
<dbReference type="AlphaFoldDB" id="A0A8J3JXE2"/>
<keyword evidence="1" id="KW-1133">Transmembrane helix</keyword>
<keyword evidence="1" id="KW-0472">Membrane</keyword>
<dbReference type="Proteomes" id="UP000619293">
    <property type="component" value="Unassembled WGS sequence"/>
</dbReference>
<proteinExistence type="predicted"/>
<organism evidence="2 3">
    <name type="scientific">Catellatospora chokoriensis</name>
    <dbReference type="NCBI Taxonomy" id="310353"/>
    <lineage>
        <taxon>Bacteria</taxon>
        <taxon>Bacillati</taxon>
        <taxon>Actinomycetota</taxon>
        <taxon>Actinomycetes</taxon>
        <taxon>Micromonosporales</taxon>
        <taxon>Micromonosporaceae</taxon>
        <taxon>Catellatospora</taxon>
    </lineage>
</organism>
<reference evidence="2 3" key="1">
    <citation type="submission" date="2021-01" db="EMBL/GenBank/DDBJ databases">
        <title>Whole genome shotgun sequence of Catellatospora chokoriensis NBRC 107358.</title>
        <authorList>
            <person name="Komaki H."/>
            <person name="Tamura T."/>
        </authorList>
    </citation>
    <scope>NUCLEOTIDE SEQUENCE [LARGE SCALE GENOMIC DNA]</scope>
    <source>
        <strain evidence="2 3">NBRC 107358</strain>
    </source>
</reference>
<evidence type="ECO:0000256" key="1">
    <source>
        <dbReference type="SAM" id="Phobius"/>
    </source>
</evidence>
<feature type="transmembrane region" description="Helical" evidence="1">
    <location>
        <begin position="98"/>
        <end position="117"/>
    </location>
</feature>
<feature type="transmembrane region" description="Helical" evidence="1">
    <location>
        <begin position="146"/>
        <end position="170"/>
    </location>
</feature>
<dbReference type="EMBL" id="BONG01000001">
    <property type="protein sequence ID" value="GIF86763.1"/>
    <property type="molecule type" value="Genomic_DNA"/>
</dbReference>
<gene>
    <name evidence="2" type="ORF">Cch02nite_02070</name>
</gene>